<evidence type="ECO:0000313" key="1">
    <source>
        <dbReference type="EMBL" id="JAE37774.1"/>
    </source>
</evidence>
<name>A0A0A9HPK4_ARUDO</name>
<accession>A0A0A9HPK4</accession>
<reference evidence="1" key="1">
    <citation type="submission" date="2014-09" db="EMBL/GenBank/DDBJ databases">
        <authorList>
            <person name="Magalhaes I.L.F."/>
            <person name="Oliveira U."/>
            <person name="Santos F.R."/>
            <person name="Vidigal T.H.D.A."/>
            <person name="Brescovit A.D."/>
            <person name="Santos A.J."/>
        </authorList>
    </citation>
    <scope>NUCLEOTIDE SEQUENCE</scope>
    <source>
        <tissue evidence="1">Shoot tissue taken approximately 20 cm above the soil surface</tissue>
    </source>
</reference>
<organism evidence="1">
    <name type="scientific">Arundo donax</name>
    <name type="common">Giant reed</name>
    <name type="synonym">Donax arundinaceus</name>
    <dbReference type="NCBI Taxonomy" id="35708"/>
    <lineage>
        <taxon>Eukaryota</taxon>
        <taxon>Viridiplantae</taxon>
        <taxon>Streptophyta</taxon>
        <taxon>Embryophyta</taxon>
        <taxon>Tracheophyta</taxon>
        <taxon>Spermatophyta</taxon>
        <taxon>Magnoliopsida</taxon>
        <taxon>Liliopsida</taxon>
        <taxon>Poales</taxon>
        <taxon>Poaceae</taxon>
        <taxon>PACMAD clade</taxon>
        <taxon>Arundinoideae</taxon>
        <taxon>Arundineae</taxon>
        <taxon>Arundo</taxon>
    </lineage>
</organism>
<dbReference type="AlphaFoldDB" id="A0A0A9HPK4"/>
<reference evidence="1" key="2">
    <citation type="journal article" date="2015" name="Data Brief">
        <title>Shoot transcriptome of the giant reed, Arundo donax.</title>
        <authorList>
            <person name="Barrero R.A."/>
            <person name="Guerrero F.D."/>
            <person name="Moolhuijzen P."/>
            <person name="Goolsby J.A."/>
            <person name="Tidwell J."/>
            <person name="Bellgard S.E."/>
            <person name="Bellgard M.I."/>
        </authorList>
    </citation>
    <scope>NUCLEOTIDE SEQUENCE</scope>
    <source>
        <tissue evidence="1">Shoot tissue taken approximately 20 cm above the soil surface</tissue>
    </source>
</reference>
<protein>
    <submittedName>
        <fullName evidence="1">Uncharacterized protein</fullName>
    </submittedName>
</protein>
<proteinExistence type="predicted"/>
<sequence>MTASRVTSSTLTLASLIASKTSNASAGSPFSQQALIMDVHETALLMSTPMPANTILASASRPHFPYMFTNALTMGKSRTGMFLTAYAWTSLPCARLLSCAHADSKLVTETPFGRNPARAMAYTACVA</sequence>
<dbReference type="EMBL" id="GBRH01160122">
    <property type="protein sequence ID" value="JAE37774.1"/>
    <property type="molecule type" value="Transcribed_RNA"/>
</dbReference>